<gene>
    <name evidence="1" type="ORF">L6164_016319</name>
</gene>
<dbReference type="EMBL" id="CM039431">
    <property type="protein sequence ID" value="KAI4337958.1"/>
    <property type="molecule type" value="Genomic_DNA"/>
</dbReference>
<keyword evidence="2" id="KW-1185">Reference proteome</keyword>
<organism evidence="1 2">
    <name type="scientific">Bauhinia variegata</name>
    <name type="common">Purple orchid tree</name>
    <name type="synonym">Phanera variegata</name>
    <dbReference type="NCBI Taxonomy" id="167791"/>
    <lineage>
        <taxon>Eukaryota</taxon>
        <taxon>Viridiplantae</taxon>
        <taxon>Streptophyta</taxon>
        <taxon>Embryophyta</taxon>
        <taxon>Tracheophyta</taxon>
        <taxon>Spermatophyta</taxon>
        <taxon>Magnoliopsida</taxon>
        <taxon>eudicotyledons</taxon>
        <taxon>Gunneridae</taxon>
        <taxon>Pentapetalae</taxon>
        <taxon>rosids</taxon>
        <taxon>fabids</taxon>
        <taxon>Fabales</taxon>
        <taxon>Fabaceae</taxon>
        <taxon>Cercidoideae</taxon>
        <taxon>Cercideae</taxon>
        <taxon>Bauhiniinae</taxon>
        <taxon>Bauhinia</taxon>
    </lineage>
</organism>
<protein>
    <submittedName>
        <fullName evidence="1">Uncharacterized protein</fullName>
    </submittedName>
</protein>
<dbReference type="Proteomes" id="UP000828941">
    <property type="component" value="Chromosome 6"/>
</dbReference>
<comment type="caution">
    <text evidence="1">The sequence shown here is derived from an EMBL/GenBank/DDBJ whole genome shotgun (WGS) entry which is preliminary data.</text>
</comment>
<proteinExistence type="predicted"/>
<accession>A0ACB9NNI5</accession>
<evidence type="ECO:0000313" key="2">
    <source>
        <dbReference type="Proteomes" id="UP000828941"/>
    </source>
</evidence>
<sequence length="2667" mass="293389">MSSSTSTSFLHHPFRSSRALPALNNPQLNVRPANNLSSRFTVCSSAKKSYVVDKIFFGTRLRSGRSPGSERIHIWQTDGPGRSPKLRVVVRSALSAVPEKPLGLYDPAFDKDSCGVGFVAELSGESSRKTVTDALEMLVRMTHRGACGCEANTGDGAGILVALPHEFYKEVVKDVGFELPAAGEYAVGMFFLPTSESRREEGKAAFRKVAESLGHSVLGWRPVATDNSGLGKSALQTEPVIEQVFLTPSPRSNVDLERQMYILRKVAMVAIKSALNLQDNDISDFYICSLSSRTVVYKGQLTPAQLKDYYFADLGNERFTSYMALIHSRFSTNTFPSWERAQPMRVLGHNGEINTLRGNVNWMKAREGLLKCKELGLSENELKKLLPIVNANSSDSGAFDGVLEFLLQSGRSLPEAVMMMIPEAWQNDKSIDPQRRAFYEYFSALMEPWDGPALISFTDGHYLGATLDRNGLRPGRFYVTHSGRVVMASEVGVVDIPPEDVCRKGRLNPGMMLLVDFEKHIVVNDEALKEQYSLARPYGEWLKRQKIELKDIVESVHESERVPPAISGVVPASSDDTNVENMGIHGLLAPLKAFGYTVESLEMLLLPMAKDGVEALGSMGNDTPLAVMSNREKLTFEYFKQMFAQVTNPPIDPIREKIVTSMECMIGPEGDLTETTEEQCHRLSLKGPLLSIEQMEAIKKMNYRGWQSKVIDITYSRDSGQRGLEEALDRICAEAHDAISEGYTTLVLSDRAFSRKRVAVSSLLAVGAVHQHLVKTLERTRVALIIESAEPREVHHFCTLFGFGADAICPYLAIEAIWRLQVDGKIPPKESGEFHSKDELVKKYFKASNYGMMKVLAKMGISTLASYKGAQIFEALGLSSEVIQRCFAGTPSRVEGATFEMLAHDSLQLHELAFPSRVFAPGSAEAMALPNPGDYHWRKGGEIHLNDPLAIAKLQEASRTNSIAAYKQYSKIIHELNKACNLRGLLKFKEAAVKISLDEVEPASEIVKRFCTGAMSYGSISLEAHTTLAIAMNKLGGKSNTGEGGEQPSRMEPLPDGSMNPKRSAIKQVASGRFGVSSYYLTNADELQIKMAQGAKPGEGGELPGHKVVGDIAVTRNSTAGVGLISPPPHHDIYSIEDLAQLIHDLKNANPAARISVKLVSEAGVGVIASGVVKGHADHVLISGHDGGTGASRWTGIKNAGLPWELGLAETHQTLVANDLRGRTVLQTDGQLKTGRDVAIAALLGAEEYGFSTAPLITLGCIMMRKCHKNTCPVGIATQDPVLREKFAGEPEHVINFFFMVAEEMREIMSQLGFRTVNEMIGRSDMLEVDEEVTKSNRKLENINLSLLLKPAAELRPEAAQYCVQKQDHGLDMALDNKLISLSSPALEKGLPVYIESPICNVNRAVGTMFSHEVTKRYRLAGLPTDTIHVKFNGSAGQSFGAFLCPGITLELEGDGNDYVGKGLSGGKIVVYPPKGSNFDPKENIVIGNVALYGATGGEAYFNGMAAERFCVRNSGAKAVVEGVGDHGCEYMTGGTVVVLGKTGRNFAAGMSGGIAYILDLDGKFHTRCNPELVDLDKVEEEEDIMTLRMLIQQHQRNTNSVLSKEVLANFENLLPKFIKVFPREYKRVLAIRKEAEEQDETEVKEKDAFEEPKKLTAISLNEKPNQKAEQAETPKRPSRVADAVKHRGFISYEREGIQYRDPEVRMSDWKEVMEETRPGPLLKTQSARCMDCGTPFCHQENTGCPLGNKIPEFNELVHQNRWREALERLLETNNFPEFTGRVCPAPCEGACVLGIIENPVSIKSIECAIIEKAFEEGWMVPRPPAKRTGKRVAIVGSGPSGLAAADQLNKMGHTVTVYERADRIGGLMMYGVPNMKTDKVDIVQRRVNLMVQEGVNFVANANVGNDPLYSLDRLREENDVIILAVGATKPRDLSVPGRELSGVHFAMEFLHANTKSLLDSNLGDGKYISAKGKKVVVIGGGDTGTDCIGTSIRHGCSSIINLEFLPQPPPTRAPGNPWPQWPRIFRVDYGHQEAAAKFGKDPRSYEVLTKRFVGDENGAVKGLEVVRVRWEKDETGKFEFKEIEGSEEMIEADLVLLAMGFLGPEPTIAEKLGLERDKRSNFMADYGRFSTSVNGVFAAGDCRRGQSLVVWAISEGRQAAAQVDKYLREEERELNNIENQDELLKRQEDLKRQEGGSKYTVMTELKGKIKENNRSSISKGYVSLLSVEYKNPRSPKKDVDEQGKEGEEDGVDVEICELGFSFLLRAKRAMKELKGHPPATGDLHKMAPGSKALYRQPLTKVKNARLRRLRIRRRKYTCEAKIHVAVTAGDLENSSGQEKNNSHLDNKEREIHDATQITLSLTSERNDRSVLRNDVVLADFGDEIGEGNDDRNELSYGVVSVIGSRKEMEDAVSIEMGFVVKEEKKCDFFAVYDGHGGSQVANECRERLHQLVAEEVERLESGNKVDWEAIMEGCFSKMDGEVSDDAAARTVGSTAVVALVADDVVVVANCGDSRAVMGRGGEALALSIDHKPDRPDELTRIEAAGGRVINWNGQRVLGVLATSRSIGDRHLRPYVISKPEVTVTRRSNKDEFLILASDGLWDVICDEVACQVVRKCLSGQIAKHSSEVRNQSQAAEAAALLTELAMAKGSKDNTSVIVVELRSHNL</sequence>
<name>A0ACB9NNI5_BAUVA</name>
<reference evidence="1 2" key="1">
    <citation type="journal article" date="2022" name="DNA Res.">
        <title>Chromosomal-level genome assembly of the orchid tree Bauhinia variegata (Leguminosae; Cercidoideae) supports the allotetraploid origin hypothesis of Bauhinia.</title>
        <authorList>
            <person name="Zhong Y."/>
            <person name="Chen Y."/>
            <person name="Zheng D."/>
            <person name="Pang J."/>
            <person name="Liu Y."/>
            <person name="Luo S."/>
            <person name="Meng S."/>
            <person name="Qian L."/>
            <person name="Wei D."/>
            <person name="Dai S."/>
            <person name="Zhou R."/>
        </authorList>
    </citation>
    <scope>NUCLEOTIDE SEQUENCE [LARGE SCALE GENOMIC DNA]</scope>
    <source>
        <strain evidence="1">BV-YZ2020</strain>
    </source>
</reference>
<evidence type="ECO:0000313" key="1">
    <source>
        <dbReference type="EMBL" id="KAI4337958.1"/>
    </source>
</evidence>